<feature type="transmembrane region" description="Helical" evidence="7">
    <location>
        <begin position="128"/>
        <end position="148"/>
    </location>
</feature>
<comment type="subcellular location">
    <subcellularLocation>
        <location evidence="1">Cell membrane</location>
        <topology evidence="1">Multi-pass membrane protein</topology>
    </subcellularLocation>
</comment>
<dbReference type="Pfam" id="PF04039">
    <property type="entry name" value="MnhB"/>
    <property type="match status" value="1"/>
</dbReference>
<keyword evidence="6 7" id="KW-0472">Membrane</keyword>
<evidence type="ECO:0000256" key="5">
    <source>
        <dbReference type="ARBA" id="ARBA00022989"/>
    </source>
</evidence>
<evidence type="ECO:0000313" key="10">
    <source>
        <dbReference type="EMBL" id="HDI83458.1"/>
    </source>
</evidence>
<dbReference type="PANTHER" id="PTHR33932">
    <property type="entry name" value="NA(+)/H(+) ANTIPORTER SUBUNIT B"/>
    <property type="match status" value="1"/>
</dbReference>
<keyword evidence="5 7" id="KW-1133">Transmembrane helix</keyword>
<dbReference type="EMBL" id="DQWE01000315">
    <property type="protein sequence ID" value="HDI83458.1"/>
    <property type="molecule type" value="Genomic_DNA"/>
</dbReference>
<evidence type="ECO:0000259" key="9">
    <source>
        <dbReference type="Pfam" id="PF20501"/>
    </source>
</evidence>
<dbReference type="AlphaFoldDB" id="A0A7C0VE33"/>
<feature type="transmembrane region" description="Helical" evidence="7">
    <location>
        <begin position="7"/>
        <end position="27"/>
    </location>
</feature>
<proteinExistence type="inferred from homology"/>
<dbReference type="PANTHER" id="PTHR33932:SF4">
    <property type="entry name" value="NA(+)_H(+) ANTIPORTER SUBUNIT B"/>
    <property type="match status" value="1"/>
</dbReference>
<dbReference type="InterPro" id="IPR007182">
    <property type="entry name" value="MnhB"/>
</dbReference>
<keyword evidence="4 7" id="KW-0812">Transmembrane</keyword>
<evidence type="ECO:0000256" key="6">
    <source>
        <dbReference type="ARBA" id="ARBA00023136"/>
    </source>
</evidence>
<feature type="transmembrane region" description="Helical" evidence="7">
    <location>
        <begin position="104"/>
        <end position="122"/>
    </location>
</feature>
<dbReference type="Proteomes" id="UP000885847">
    <property type="component" value="Unassembled WGS sequence"/>
</dbReference>
<feature type="domain" description="Na+/H+ antiporter MnhB subunit-related protein" evidence="8">
    <location>
        <begin position="97"/>
        <end position="214"/>
    </location>
</feature>
<protein>
    <submittedName>
        <fullName evidence="10">Cation:proton antiporter</fullName>
    </submittedName>
</protein>
<dbReference type="GO" id="GO:0005886">
    <property type="term" value="C:plasma membrane"/>
    <property type="evidence" value="ECO:0007669"/>
    <property type="project" value="UniProtKB-SubCell"/>
</dbReference>
<dbReference type="InterPro" id="IPR050622">
    <property type="entry name" value="CPA3_antiporter_subunitB"/>
</dbReference>
<evidence type="ECO:0000256" key="3">
    <source>
        <dbReference type="ARBA" id="ARBA00022475"/>
    </source>
</evidence>
<organism evidence="10">
    <name type="scientific">candidate division WOR-3 bacterium</name>
    <dbReference type="NCBI Taxonomy" id="2052148"/>
    <lineage>
        <taxon>Bacteria</taxon>
        <taxon>Bacteria division WOR-3</taxon>
    </lineage>
</organism>
<keyword evidence="3" id="KW-1003">Cell membrane</keyword>
<feature type="transmembrane region" description="Helical" evidence="7">
    <location>
        <begin position="63"/>
        <end position="83"/>
    </location>
</feature>
<reference evidence="10" key="1">
    <citation type="journal article" date="2020" name="mSystems">
        <title>Genome- and Community-Level Interaction Insights into Carbon Utilization and Element Cycling Functions of Hydrothermarchaeota in Hydrothermal Sediment.</title>
        <authorList>
            <person name="Zhou Z."/>
            <person name="Liu Y."/>
            <person name="Xu W."/>
            <person name="Pan J."/>
            <person name="Luo Z.H."/>
            <person name="Li M."/>
        </authorList>
    </citation>
    <scope>NUCLEOTIDE SEQUENCE [LARGE SCALE GENOMIC DNA]</scope>
    <source>
        <strain evidence="10">HyVt-102</strain>
    </source>
</reference>
<feature type="transmembrane region" description="Helical" evidence="7">
    <location>
        <begin position="160"/>
        <end position="181"/>
    </location>
</feature>
<comment type="caution">
    <text evidence="10">The sequence shown here is derived from an EMBL/GenBank/DDBJ whole genome shotgun (WGS) entry which is preliminary data.</text>
</comment>
<sequence length="227" mass="24283">MKKIFGLIIIVLFAYVFLSFLLVVPFGRKPGHVANYYLDTEPEKLGGKNVVTSVVLIYRGLDTLGEVTVLFLAALGVSALLTGMKRDRKKIRKPSLIVSAGTRYLFPMIVLFGSYIFVHGHLTPGGGFPGGVVIATAFLLGYVALEGIGENIKMFHITEGTAGLLYVITGILGIALAGTFLENFLPLGRFGSVFSAGIMPVLYVFIGLKVGTEMAGLLHSMKGGEHG</sequence>
<evidence type="ECO:0000256" key="4">
    <source>
        <dbReference type="ARBA" id="ARBA00022692"/>
    </source>
</evidence>
<dbReference type="InterPro" id="IPR046806">
    <property type="entry name" value="MrpA_C/MbhE"/>
</dbReference>
<gene>
    <name evidence="10" type="ORF">ENF18_06685</name>
</gene>
<comment type="similarity">
    <text evidence="2">Belongs to the CPA3 antiporters (TC 2.A.63) subunit B family.</text>
</comment>
<feature type="transmembrane region" description="Helical" evidence="7">
    <location>
        <begin position="193"/>
        <end position="212"/>
    </location>
</feature>
<feature type="domain" description="MrpA C-terminal/MbhE" evidence="9">
    <location>
        <begin position="16"/>
        <end position="94"/>
    </location>
</feature>
<dbReference type="Pfam" id="PF20501">
    <property type="entry name" value="MbhE"/>
    <property type="match status" value="1"/>
</dbReference>
<evidence type="ECO:0000259" key="8">
    <source>
        <dbReference type="Pfam" id="PF04039"/>
    </source>
</evidence>
<name>A0A7C0VE33_UNCW3</name>
<evidence type="ECO:0000256" key="2">
    <source>
        <dbReference type="ARBA" id="ARBA00009425"/>
    </source>
</evidence>
<accession>A0A7C0VE33</accession>
<evidence type="ECO:0000256" key="7">
    <source>
        <dbReference type="SAM" id="Phobius"/>
    </source>
</evidence>
<evidence type="ECO:0000256" key="1">
    <source>
        <dbReference type="ARBA" id="ARBA00004651"/>
    </source>
</evidence>